<gene>
    <name evidence="3" type="ORF">HNR46_002703</name>
</gene>
<keyword evidence="4" id="KW-1185">Reference proteome</keyword>
<accession>A0A840V2D0</accession>
<dbReference type="GO" id="GO:0005975">
    <property type="term" value="P:carbohydrate metabolic process"/>
    <property type="evidence" value="ECO:0007669"/>
    <property type="project" value="InterPro"/>
</dbReference>
<comment type="caution">
    <text evidence="3">The sequence shown here is derived from an EMBL/GenBank/DDBJ whole genome shotgun (WGS) entry which is preliminary data.</text>
</comment>
<dbReference type="GO" id="GO:0030246">
    <property type="term" value="F:carbohydrate binding"/>
    <property type="evidence" value="ECO:0007669"/>
    <property type="project" value="InterPro"/>
</dbReference>
<dbReference type="InterPro" id="IPR012939">
    <property type="entry name" value="Glyco_hydro_92"/>
</dbReference>
<evidence type="ECO:0000259" key="1">
    <source>
        <dbReference type="Pfam" id="PF07971"/>
    </source>
</evidence>
<dbReference type="GO" id="GO:0005829">
    <property type="term" value="C:cytosol"/>
    <property type="evidence" value="ECO:0007669"/>
    <property type="project" value="TreeGrafter"/>
</dbReference>
<dbReference type="InterPro" id="IPR008928">
    <property type="entry name" value="6-hairpin_glycosidase_sf"/>
</dbReference>
<feature type="domain" description="Glycosyl hydrolase family 92" evidence="1">
    <location>
        <begin position="288"/>
        <end position="711"/>
    </location>
</feature>
<reference evidence="3 4" key="1">
    <citation type="submission" date="2020-08" db="EMBL/GenBank/DDBJ databases">
        <title>Genomic Encyclopedia of Type Strains, Phase IV (KMG-IV): sequencing the most valuable type-strain genomes for metagenomic binning, comparative biology and taxonomic classification.</title>
        <authorList>
            <person name="Goeker M."/>
        </authorList>
    </citation>
    <scope>NUCLEOTIDE SEQUENCE [LARGE SCALE GENOMIC DNA]</scope>
    <source>
        <strain evidence="3 4">YC6886</strain>
    </source>
</reference>
<dbReference type="GO" id="GO:0006516">
    <property type="term" value="P:glycoprotein catabolic process"/>
    <property type="evidence" value="ECO:0007669"/>
    <property type="project" value="TreeGrafter"/>
</dbReference>
<feature type="domain" description="Glycosyl hydrolase family 92 N-terminal" evidence="2">
    <location>
        <begin position="24"/>
        <end position="223"/>
    </location>
</feature>
<dbReference type="Gene3D" id="1.20.1050.60">
    <property type="entry name" value="alpha-1,2-mannosidase"/>
    <property type="match status" value="1"/>
</dbReference>
<name>A0A840V2D0_9BACT</name>
<sequence>MVRVLLEKRLEMMEKPTDLPHVALVDPFLGNAESDLPKPEGIAATWWRAKPPVGNTHPGATLPFGMVSACAYSGAYVTGYGRYGLSLSGGSPPVAFGAHEALGLAHFQQSGTGRIRMYYNYLLTTPLGPAGLEERTVRQPLADEVAWPGYYAGRLCGVNVGFEVTPMEKGMKHRYRFPEGAPVAVAVEVSAGGLLIEEMGTYPQGATLKADGNAVSGVVVMEGIPVHFHVKAGKAEAFLWEDDEEMAATSYELTLEKQKFRPTFGFGFRGREGAELELSFGFSLQEAENAQRSCGAESDFEEVVRKAAEAWEAVLSRVQVEGGSAEQQEMFASALYHSCLKPADFSGENPFTRKPGPFFLDLSTLWDLYKTQLPLMMTLWPEKGAAFVEFLVEVAVREGGFPVSYLMDNVPDRFTKQATGLCHAILEDARLRGIEADWERVLSLLWRTSQSGRGRRSRFGEYGRKFQVDPLSHTLDISYAHFCMARMARAVGHQVIHDRASALSPHWRNAFDPVSGLLREDSTYYEGENWNYSFRFQHEMKSRIELAGGKTRFAALLDKFFGFSEASHGERLFRFEGLNNEPDMEAPYAYLWAGRHDRTARIVRRVMQCQFTTGPGGLPGNDDSGGLSSWFVWSATGLFPVCGQPLMLIGSPLFPLSRWHLPEGELVIECLHHGPENVFIEEAFWQGQPLDRAWLRLEEFRKGGHLRLKMSDSPTDFGSRLPPPDFAP</sequence>
<dbReference type="SUPFAM" id="SSF48208">
    <property type="entry name" value="Six-hairpin glycosidases"/>
    <property type="match status" value="1"/>
</dbReference>
<dbReference type="PANTHER" id="PTHR12143">
    <property type="entry name" value="PEPTIDE N-GLYCANASE PNGASE -RELATED"/>
    <property type="match status" value="1"/>
</dbReference>
<evidence type="ECO:0000313" key="4">
    <source>
        <dbReference type="Proteomes" id="UP000557717"/>
    </source>
</evidence>
<evidence type="ECO:0000259" key="2">
    <source>
        <dbReference type="Pfam" id="PF17678"/>
    </source>
</evidence>
<dbReference type="Proteomes" id="UP000557717">
    <property type="component" value="Unassembled WGS sequence"/>
</dbReference>
<dbReference type="Gene3D" id="1.20.1610.10">
    <property type="entry name" value="alpha-1,2-mannosidases domains"/>
    <property type="match status" value="1"/>
</dbReference>
<dbReference type="NCBIfam" id="TIGR01180">
    <property type="entry name" value="aman2_put"/>
    <property type="match status" value="1"/>
</dbReference>
<dbReference type="InterPro" id="IPR014718">
    <property type="entry name" value="GH-type_carb-bd"/>
</dbReference>
<organism evidence="3 4">
    <name type="scientific">Haloferula luteola</name>
    <dbReference type="NCBI Taxonomy" id="595692"/>
    <lineage>
        <taxon>Bacteria</taxon>
        <taxon>Pseudomonadati</taxon>
        <taxon>Verrucomicrobiota</taxon>
        <taxon>Verrucomicrobiia</taxon>
        <taxon>Verrucomicrobiales</taxon>
        <taxon>Verrucomicrobiaceae</taxon>
        <taxon>Haloferula</taxon>
    </lineage>
</organism>
<dbReference type="Pfam" id="PF17678">
    <property type="entry name" value="Glyco_hydro_92N"/>
    <property type="match status" value="1"/>
</dbReference>
<dbReference type="Pfam" id="PF07971">
    <property type="entry name" value="Glyco_hydro_92"/>
    <property type="match status" value="1"/>
</dbReference>
<dbReference type="GO" id="GO:0000224">
    <property type="term" value="F:peptide-N4-(N-acetyl-beta-glucosaminyl)asparagine amidase activity"/>
    <property type="evidence" value="ECO:0007669"/>
    <property type="project" value="TreeGrafter"/>
</dbReference>
<evidence type="ECO:0000313" key="3">
    <source>
        <dbReference type="EMBL" id="MBB5352457.1"/>
    </source>
</evidence>
<dbReference type="Gene3D" id="2.70.98.10">
    <property type="match status" value="1"/>
</dbReference>
<dbReference type="AlphaFoldDB" id="A0A840V2D0"/>
<dbReference type="PANTHER" id="PTHR12143:SF43">
    <property type="entry name" value="PUTATIVE-RELATED"/>
    <property type="match status" value="1"/>
</dbReference>
<dbReference type="InterPro" id="IPR005887">
    <property type="entry name" value="GH92_a_mannosidase_put"/>
</dbReference>
<dbReference type="EMBL" id="JACHFD010000013">
    <property type="protein sequence ID" value="MBB5352457.1"/>
    <property type="molecule type" value="Genomic_DNA"/>
</dbReference>
<proteinExistence type="predicted"/>
<dbReference type="InterPro" id="IPR041371">
    <property type="entry name" value="GH92_N"/>
</dbReference>
<dbReference type="InterPro" id="IPR050883">
    <property type="entry name" value="PNGase"/>
</dbReference>
<dbReference type="Gene3D" id="3.30.2080.10">
    <property type="entry name" value="GH92 mannosidase domain"/>
    <property type="match status" value="1"/>
</dbReference>
<protein>
    <submittedName>
        <fullName evidence="3">Putative alpha-1,2-mannosidase</fullName>
    </submittedName>
</protein>